<dbReference type="EMBL" id="LN902847">
    <property type="protein sequence ID" value="CDS37986.1"/>
    <property type="molecule type" value="Genomic_DNA"/>
</dbReference>
<dbReference type="OrthoDB" id="5867527at2759"/>
<evidence type="ECO:0000313" key="11">
    <source>
        <dbReference type="Proteomes" id="UP000017246"/>
    </source>
</evidence>
<keyword evidence="3" id="KW-1003">Cell membrane</keyword>
<dbReference type="GO" id="GO:0034220">
    <property type="term" value="P:monoatomic ion transmembrane transport"/>
    <property type="evidence" value="ECO:0007669"/>
    <property type="project" value="UniProtKB-KW"/>
</dbReference>
<keyword evidence="5 9" id="KW-1133">Transmembrane helix</keyword>
<comment type="subcellular location">
    <subcellularLocation>
        <location evidence="1 9">Cell membrane</location>
        <topology evidence="1 9">Multi-pass membrane protein</topology>
    </subcellularLocation>
</comment>
<keyword evidence="4 9" id="KW-0812">Transmembrane</keyword>
<evidence type="ECO:0000313" key="10">
    <source>
        <dbReference type="EMBL" id="CDS37986.1"/>
    </source>
</evidence>
<dbReference type="GO" id="GO:0005243">
    <property type="term" value="F:gap junction channel activity"/>
    <property type="evidence" value="ECO:0007669"/>
    <property type="project" value="TreeGrafter"/>
</dbReference>
<dbReference type="Pfam" id="PF00876">
    <property type="entry name" value="Innexin"/>
    <property type="match status" value="2"/>
</dbReference>
<proteinExistence type="inferred from homology"/>
<evidence type="ECO:0000256" key="9">
    <source>
        <dbReference type="RuleBase" id="RU010713"/>
    </source>
</evidence>
<dbReference type="PRINTS" id="PR01262">
    <property type="entry name" value="INNEXIN"/>
</dbReference>
<comment type="function">
    <text evidence="9">Structural component of the gap junctions.</text>
</comment>
<dbReference type="AlphaFoldDB" id="A0A068Y0J6"/>
<evidence type="ECO:0000256" key="2">
    <source>
        <dbReference type="ARBA" id="ARBA00022448"/>
    </source>
</evidence>
<accession>A0A068Y0J6</accession>
<keyword evidence="8 9" id="KW-0407">Ion channel</keyword>
<evidence type="ECO:0000256" key="6">
    <source>
        <dbReference type="ARBA" id="ARBA00023065"/>
    </source>
</evidence>
<comment type="caution">
    <text evidence="9">Lacks conserved residue(s) required for the propagation of feature annotation.</text>
</comment>
<dbReference type="Proteomes" id="UP000017246">
    <property type="component" value="Unassembled WGS sequence"/>
</dbReference>
<evidence type="ECO:0000256" key="1">
    <source>
        <dbReference type="ARBA" id="ARBA00004651"/>
    </source>
</evidence>
<keyword evidence="7 9" id="KW-0472">Membrane</keyword>
<evidence type="ECO:0000256" key="3">
    <source>
        <dbReference type="ARBA" id="ARBA00022475"/>
    </source>
</evidence>
<evidence type="ECO:0000256" key="8">
    <source>
        <dbReference type="ARBA" id="ARBA00023303"/>
    </source>
</evidence>
<dbReference type="STRING" id="6211.A0A068Y0J6"/>
<evidence type="ECO:0000256" key="7">
    <source>
        <dbReference type="ARBA" id="ARBA00023136"/>
    </source>
</evidence>
<sequence length="422" mass="48126">MFRASTRWEKNDGGKVQGNHYGKPIQCWIPQEFTRGWEEYAENYCWVANTYFAALWKRLPLVPDRRSSHLVYYQWAPIVLATQALLFYLPCLLWRVGMRNSGFSVHRVLQLASESNDLVPEVAQKTVHVMARYLEMCIHRQRMYRQRCSGEKSRISTTVRFHHSPLIEMQTPSNEASRAKDYIQPTSIATASSEQSAPPACKPIISTSATTQTSRKAPSLSMRAPVLQKFRKAPPPPLPPPSSMLHDEGDFTKFTTIQFSPSLDGGNLEAGLSEYLIKSPLSHSTDRCTSTSSEKPSKMTAAAKKKQTCTWSPCRWLTLRCHGNRHHWWNRQHRRGLQSCCSRECGNFLTTLYCLVKCLYLVNAVGQIYLMERFVGARVTFYGAAVLADLVRGRDWQQSGHFPRVTFCDMEAKKLGKNHVLV</sequence>
<dbReference type="PANTHER" id="PTHR11893:SF36">
    <property type="entry name" value="INNEXIN-5"/>
    <property type="match status" value="1"/>
</dbReference>
<name>A0A068Y0J6_ECHMU</name>
<reference evidence="10" key="2">
    <citation type="submission" date="2015-11" db="EMBL/GenBank/DDBJ databases">
        <authorList>
            <person name="Zhang Y."/>
            <person name="Guo Z."/>
        </authorList>
    </citation>
    <scope>NUCLEOTIDE SEQUENCE</scope>
</reference>
<evidence type="ECO:0000256" key="4">
    <source>
        <dbReference type="ARBA" id="ARBA00022692"/>
    </source>
</evidence>
<dbReference type="GO" id="GO:0005886">
    <property type="term" value="C:plasma membrane"/>
    <property type="evidence" value="ECO:0007669"/>
    <property type="project" value="UniProtKB-SubCell"/>
</dbReference>
<protein>
    <recommendedName>
        <fullName evidence="9">Innexin</fullName>
    </recommendedName>
</protein>
<evidence type="ECO:0000256" key="5">
    <source>
        <dbReference type="ARBA" id="ARBA00022989"/>
    </source>
</evidence>
<reference evidence="10" key="1">
    <citation type="journal article" date="2013" name="Nature">
        <title>The genomes of four tapeworm species reveal adaptations to parasitism.</title>
        <authorList>
            <person name="Tsai I.J."/>
            <person name="Zarowiecki M."/>
            <person name="Holroyd N."/>
            <person name="Garciarrubio A."/>
            <person name="Sanchez-Flores A."/>
            <person name="Brooks K.L."/>
            <person name="Tracey A."/>
            <person name="Bobes R.J."/>
            <person name="Fragoso G."/>
            <person name="Sciutto E."/>
            <person name="Aslett M."/>
            <person name="Beasley H."/>
            <person name="Bennett H.M."/>
            <person name="Cai J."/>
            <person name="Camicia F."/>
            <person name="Clark R."/>
            <person name="Cucher M."/>
            <person name="De Silva N."/>
            <person name="Day T.A."/>
            <person name="Deplazes P."/>
            <person name="Estrada K."/>
            <person name="Fernandez C."/>
            <person name="Holland P.W."/>
            <person name="Hou J."/>
            <person name="Hu S."/>
            <person name="Huckvale T."/>
            <person name="Hung S.S."/>
            <person name="Kamenetzky L."/>
            <person name="Keane J.A."/>
            <person name="Kiss F."/>
            <person name="Koziol U."/>
            <person name="Lambert O."/>
            <person name="Liu K."/>
            <person name="Luo X."/>
            <person name="Luo Y."/>
            <person name="Macchiaroli N."/>
            <person name="Nichol S."/>
            <person name="Paps J."/>
            <person name="Parkinson J."/>
            <person name="Pouchkina-Stantcheva N."/>
            <person name="Riddiford N."/>
            <person name="Rosenzvit M."/>
            <person name="Salinas G."/>
            <person name="Wasmuth J.D."/>
            <person name="Zamanian M."/>
            <person name="Zheng Y."/>
            <person name="Cai X."/>
            <person name="Soberon X."/>
            <person name="Olson P.D."/>
            <person name="Laclette J.P."/>
            <person name="Brehm K."/>
            <person name="Berriman M."/>
            <person name="Garciarrubio A."/>
            <person name="Bobes R.J."/>
            <person name="Fragoso G."/>
            <person name="Sanchez-Flores A."/>
            <person name="Estrada K."/>
            <person name="Cevallos M.A."/>
            <person name="Morett E."/>
            <person name="Gonzalez V."/>
            <person name="Portillo T."/>
            <person name="Ochoa-Leyva A."/>
            <person name="Jose M.V."/>
            <person name="Sciutto E."/>
            <person name="Landa A."/>
            <person name="Jimenez L."/>
            <person name="Valdes V."/>
            <person name="Carrero J.C."/>
            <person name="Larralde C."/>
            <person name="Morales-Montor J."/>
            <person name="Limon-Lason J."/>
            <person name="Soberon X."/>
            <person name="Laclette J.P."/>
        </authorList>
    </citation>
    <scope>NUCLEOTIDE SEQUENCE [LARGE SCALE GENOMIC DNA]</scope>
</reference>
<dbReference type="PROSITE" id="PS51013">
    <property type="entry name" value="PANNEXIN"/>
    <property type="match status" value="1"/>
</dbReference>
<dbReference type="InterPro" id="IPR000990">
    <property type="entry name" value="Innexin"/>
</dbReference>
<keyword evidence="2 9" id="KW-0813">Transport</keyword>
<gene>
    <name evidence="9" type="primary">inx</name>
    <name evidence="10" type="ORF">EmuJ_000527800</name>
</gene>
<dbReference type="PANTHER" id="PTHR11893">
    <property type="entry name" value="INNEXIN"/>
    <property type="match status" value="1"/>
</dbReference>
<keyword evidence="6 9" id="KW-0406">Ion transport</keyword>
<organism evidence="10 11">
    <name type="scientific">Echinococcus multilocularis</name>
    <name type="common">Fox tapeworm</name>
    <dbReference type="NCBI Taxonomy" id="6211"/>
    <lineage>
        <taxon>Eukaryota</taxon>
        <taxon>Metazoa</taxon>
        <taxon>Spiralia</taxon>
        <taxon>Lophotrochozoa</taxon>
        <taxon>Platyhelminthes</taxon>
        <taxon>Cestoda</taxon>
        <taxon>Eucestoda</taxon>
        <taxon>Cyclophyllidea</taxon>
        <taxon>Taeniidae</taxon>
        <taxon>Echinococcus</taxon>
    </lineage>
</organism>
<dbReference type="GO" id="GO:0005921">
    <property type="term" value="C:gap junction"/>
    <property type="evidence" value="ECO:0007669"/>
    <property type="project" value="UniProtKB-UniRule"/>
</dbReference>
<keyword evidence="11" id="KW-1185">Reference proteome</keyword>
<comment type="similarity">
    <text evidence="9">Belongs to the pannexin family.</text>
</comment>
<feature type="transmembrane region" description="Helical" evidence="9">
    <location>
        <begin position="72"/>
        <end position="94"/>
    </location>
</feature>
<dbReference type="OMA" id="LEMCIHR"/>